<evidence type="ECO:0000256" key="1">
    <source>
        <dbReference type="PIRSR" id="PIRSR601310-1"/>
    </source>
</evidence>
<dbReference type="InterPro" id="IPR001310">
    <property type="entry name" value="Histidine_triad_HIT"/>
</dbReference>
<reference evidence="5 6" key="1">
    <citation type="submission" date="2019-03" db="EMBL/GenBank/DDBJ databases">
        <title>Freshwater and sediment microbial communities from various areas in North America, analyzing microbe dynamics in response to fracking.</title>
        <authorList>
            <person name="Lamendella R."/>
        </authorList>
    </citation>
    <scope>NUCLEOTIDE SEQUENCE [LARGE SCALE GENOMIC DNA]</scope>
    <source>
        <strain evidence="5 6">74A</strain>
    </source>
</reference>
<feature type="active site" description="Tele-AMP-histidine intermediate" evidence="1">
    <location>
        <position position="123"/>
    </location>
</feature>
<sequence>MVKDLVNLQAIQLLMESLEMDLTYDNNNVFARIIRGELPCIKVYEDAETLAFMDIMPQMPGHLLVLPKAPAVTLYQLPDDAALACFRTIKKVGTALQQAMGVSGSTLVQHNGSYAGQSVPHVHFHLLPGPLKGLKPHAQVSGDHTEIEAIAARIRALLAE</sequence>
<evidence type="ECO:0000259" key="4">
    <source>
        <dbReference type="PROSITE" id="PS51084"/>
    </source>
</evidence>
<dbReference type="SUPFAM" id="SSF54197">
    <property type="entry name" value="HIT-like"/>
    <property type="match status" value="1"/>
</dbReference>
<dbReference type="AlphaFoldDB" id="A0A4V2RSE6"/>
<protein>
    <submittedName>
        <fullName evidence="5">Histidine triad (HIT) family protein</fullName>
    </submittedName>
</protein>
<organism evidence="5 6">
    <name type="scientific">Shewanella fodinae</name>
    <dbReference type="NCBI Taxonomy" id="552357"/>
    <lineage>
        <taxon>Bacteria</taxon>
        <taxon>Pseudomonadati</taxon>
        <taxon>Pseudomonadota</taxon>
        <taxon>Gammaproteobacteria</taxon>
        <taxon>Alteromonadales</taxon>
        <taxon>Shewanellaceae</taxon>
        <taxon>Shewanella</taxon>
    </lineage>
</organism>
<dbReference type="RefSeq" id="WP_243691956.1">
    <property type="nucleotide sequence ID" value="NZ_SLWF01000011.1"/>
</dbReference>
<evidence type="ECO:0000313" key="5">
    <source>
        <dbReference type="EMBL" id="TCN84609.1"/>
    </source>
</evidence>
<keyword evidence="6" id="KW-1185">Reference proteome</keyword>
<dbReference type="GO" id="GO:0003824">
    <property type="term" value="F:catalytic activity"/>
    <property type="evidence" value="ECO:0007669"/>
    <property type="project" value="InterPro"/>
</dbReference>
<dbReference type="GO" id="GO:0009117">
    <property type="term" value="P:nucleotide metabolic process"/>
    <property type="evidence" value="ECO:0007669"/>
    <property type="project" value="TreeGrafter"/>
</dbReference>
<evidence type="ECO:0000313" key="6">
    <source>
        <dbReference type="Proteomes" id="UP000294832"/>
    </source>
</evidence>
<dbReference type="PRINTS" id="PR00332">
    <property type="entry name" value="HISTRIAD"/>
</dbReference>
<evidence type="ECO:0000256" key="2">
    <source>
        <dbReference type="PIRSR" id="PIRSR601310-3"/>
    </source>
</evidence>
<name>A0A4V2RSE6_9GAMM</name>
<dbReference type="PANTHER" id="PTHR46648">
    <property type="entry name" value="HIT FAMILY PROTEIN 1"/>
    <property type="match status" value="1"/>
</dbReference>
<gene>
    <name evidence="5" type="ORF">EDC91_11123</name>
</gene>
<dbReference type="Proteomes" id="UP000294832">
    <property type="component" value="Unassembled WGS sequence"/>
</dbReference>
<accession>A0A4V2RSE6</accession>
<dbReference type="EMBL" id="SLWF01000011">
    <property type="protein sequence ID" value="TCN84609.1"/>
    <property type="molecule type" value="Genomic_DNA"/>
</dbReference>
<feature type="domain" description="HIT" evidence="4">
    <location>
        <begin position="29"/>
        <end position="137"/>
    </location>
</feature>
<dbReference type="Pfam" id="PF01230">
    <property type="entry name" value="HIT"/>
    <property type="match status" value="1"/>
</dbReference>
<dbReference type="InterPro" id="IPR011146">
    <property type="entry name" value="HIT-like"/>
</dbReference>
<proteinExistence type="predicted"/>
<dbReference type="InterPro" id="IPR036265">
    <property type="entry name" value="HIT-like_sf"/>
</dbReference>
<dbReference type="PROSITE" id="PS51084">
    <property type="entry name" value="HIT_2"/>
    <property type="match status" value="1"/>
</dbReference>
<comment type="caution">
    <text evidence="5">The sequence shown here is derived from an EMBL/GenBank/DDBJ whole genome shotgun (WGS) entry which is preliminary data.</text>
</comment>
<feature type="short sequence motif" description="Histidine triad motif" evidence="2 3">
    <location>
        <begin position="121"/>
        <end position="125"/>
    </location>
</feature>
<dbReference type="Gene3D" id="3.30.428.10">
    <property type="entry name" value="HIT-like"/>
    <property type="match status" value="1"/>
</dbReference>
<evidence type="ECO:0000256" key="3">
    <source>
        <dbReference type="PROSITE-ProRule" id="PRU00464"/>
    </source>
</evidence>
<dbReference type="PANTHER" id="PTHR46648:SF1">
    <property type="entry name" value="ADENOSINE 5'-MONOPHOSPHORAMIDASE HNT1"/>
    <property type="match status" value="1"/>
</dbReference>